<keyword evidence="5 9" id="KW-0812">Transmembrane</keyword>
<evidence type="ECO:0000256" key="2">
    <source>
        <dbReference type="ARBA" id="ARBA00008537"/>
    </source>
</evidence>
<feature type="transmembrane region" description="Helical" evidence="9">
    <location>
        <begin position="368"/>
        <end position="390"/>
    </location>
</feature>
<dbReference type="InterPro" id="IPR004638">
    <property type="entry name" value="EmrB-like"/>
</dbReference>
<feature type="transmembrane region" description="Helical" evidence="9">
    <location>
        <begin position="311"/>
        <end position="331"/>
    </location>
</feature>
<dbReference type="InterPro" id="IPR036259">
    <property type="entry name" value="MFS_trans_sf"/>
</dbReference>
<comment type="caution">
    <text evidence="11">The sequence shown here is derived from an EMBL/GenBank/DDBJ whole genome shotgun (WGS) entry which is preliminary data.</text>
</comment>
<dbReference type="NCBIfam" id="TIGR00711">
    <property type="entry name" value="efflux_EmrB"/>
    <property type="match status" value="1"/>
</dbReference>
<evidence type="ECO:0000313" key="11">
    <source>
        <dbReference type="EMBL" id="MFD0626780.1"/>
    </source>
</evidence>
<evidence type="ECO:0000256" key="5">
    <source>
        <dbReference type="ARBA" id="ARBA00022692"/>
    </source>
</evidence>
<gene>
    <name evidence="11" type="ORF">ACFQ2K_32860</name>
</gene>
<sequence length="492" mass="51412">MPPRTPKPSGAAQPDQIDAGLWWLCGVLVLGAVTTLLDGTIVNVSIDALSHEFDASLGTIQWTITGYLLALSLVVPLSGWAMERFGARRMWLTAQALFLIGSVLSGIAWSIESLVVFRVVQGLGGGMVMPMAQAMLARAAGPSRMGRVMAVVSVPAMLAPVIGPVIGGVFVDQLSWRWIFFINIPIGLAAIALAWMKLPADRPTGRPRLDVAGMLMLSPGLAFLLYGMAQSGTEGFTGSGSLPWTATGAVLIAGFAAHALRTRHAPLIDLRLFADRGYSAAVITQFTLNAAVFGAMFLLPLYFQLDRGDSVLKAGLMLAPQGVGYVIAMLVAGRATDRMSPGAIALVGVVLTLLGTIPFVMLDSGLGWPLLAAAMTVRGIGVGVVTLPSLAAAYRSLPPAAMPRASSAMNIFQRLGGSIGTAVVATVLQQALAGRRPQGASLNDAFNESFWWVVAFTAVTLVPVLLLPRKPPAFAPANQSPVAGREAASAGH</sequence>
<feature type="transmembrane region" description="Helical" evidence="9">
    <location>
        <begin position="90"/>
        <end position="109"/>
    </location>
</feature>
<evidence type="ECO:0000256" key="3">
    <source>
        <dbReference type="ARBA" id="ARBA00022448"/>
    </source>
</evidence>
<feature type="transmembrane region" description="Helical" evidence="9">
    <location>
        <begin position="208"/>
        <end position="229"/>
    </location>
</feature>
<protein>
    <submittedName>
        <fullName evidence="11">DHA2 family efflux MFS transporter permease subunit</fullName>
    </submittedName>
</protein>
<name>A0ABW2WZX7_9ACTN</name>
<dbReference type="InterPro" id="IPR020846">
    <property type="entry name" value="MFS_dom"/>
</dbReference>
<dbReference type="PRINTS" id="PR01036">
    <property type="entry name" value="TCRTETB"/>
</dbReference>
<evidence type="ECO:0000256" key="7">
    <source>
        <dbReference type="ARBA" id="ARBA00023136"/>
    </source>
</evidence>
<feature type="domain" description="Major facilitator superfamily (MFS) profile" evidence="10">
    <location>
        <begin position="24"/>
        <end position="472"/>
    </location>
</feature>
<feature type="transmembrane region" description="Helical" evidence="9">
    <location>
        <begin position="115"/>
        <end position="136"/>
    </location>
</feature>
<evidence type="ECO:0000256" key="1">
    <source>
        <dbReference type="ARBA" id="ARBA00004651"/>
    </source>
</evidence>
<dbReference type="Proteomes" id="UP001596915">
    <property type="component" value="Unassembled WGS sequence"/>
</dbReference>
<evidence type="ECO:0000256" key="9">
    <source>
        <dbReference type="SAM" id="Phobius"/>
    </source>
</evidence>
<dbReference type="PANTHER" id="PTHR42718">
    <property type="entry name" value="MAJOR FACILITATOR SUPERFAMILY MULTIDRUG TRANSPORTER MFSC"/>
    <property type="match status" value="1"/>
</dbReference>
<feature type="transmembrane region" description="Helical" evidence="9">
    <location>
        <begin position="148"/>
        <end position="170"/>
    </location>
</feature>
<reference evidence="12" key="1">
    <citation type="journal article" date="2019" name="Int. J. Syst. Evol. Microbiol.">
        <title>The Global Catalogue of Microorganisms (GCM) 10K type strain sequencing project: providing services to taxonomists for standard genome sequencing and annotation.</title>
        <authorList>
            <consortium name="The Broad Institute Genomics Platform"/>
            <consortium name="The Broad Institute Genome Sequencing Center for Infectious Disease"/>
            <person name="Wu L."/>
            <person name="Ma J."/>
        </authorList>
    </citation>
    <scope>NUCLEOTIDE SEQUENCE [LARGE SCALE GENOMIC DNA]</scope>
    <source>
        <strain evidence="12">JCM 12607</strain>
    </source>
</reference>
<keyword evidence="6 9" id="KW-1133">Transmembrane helix</keyword>
<dbReference type="Pfam" id="PF07690">
    <property type="entry name" value="MFS_1"/>
    <property type="match status" value="1"/>
</dbReference>
<evidence type="ECO:0000259" key="10">
    <source>
        <dbReference type="PROSITE" id="PS50850"/>
    </source>
</evidence>
<proteinExistence type="inferred from homology"/>
<comment type="subcellular location">
    <subcellularLocation>
        <location evidence="1">Cell membrane</location>
        <topology evidence="1">Multi-pass membrane protein</topology>
    </subcellularLocation>
</comment>
<feature type="transmembrane region" description="Helical" evidence="9">
    <location>
        <begin position="281"/>
        <end position="305"/>
    </location>
</feature>
<dbReference type="CDD" id="cd17503">
    <property type="entry name" value="MFS_LmrB_MDR_like"/>
    <property type="match status" value="1"/>
</dbReference>
<organism evidence="11 12">
    <name type="scientific">Streptomyces sanglieri</name>
    <dbReference type="NCBI Taxonomy" id="193460"/>
    <lineage>
        <taxon>Bacteria</taxon>
        <taxon>Bacillati</taxon>
        <taxon>Actinomycetota</taxon>
        <taxon>Actinomycetes</taxon>
        <taxon>Kitasatosporales</taxon>
        <taxon>Streptomycetaceae</taxon>
        <taxon>Streptomyces</taxon>
    </lineage>
</organism>
<evidence type="ECO:0000256" key="4">
    <source>
        <dbReference type="ARBA" id="ARBA00022475"/>
    </source>
</evidence>
<dbReference type="Gene3D" id="1.20.1250.20">
    <property type="entry name" value="MFS general substrate transporter like domains"/>
    <property type="match status" value="1"/>
</dbReference>
<dbReference type="PANTHER" id="PTHR42718:SF9">
    <property type="entry name" value="MAJOR FACILITATOR SUPERFAMILY MULTIDRUG TRANSPORTER MFSC"/>
    <property type="match status" value="1"/>
</dbReference>
<keyword evidence="8" id="KW-0046">Antibiotic resistance</keyword>
<dbReference type="Gene3D" id="1.20.1720.10">
    <property type="entry name" value="Multidrug resistance protein D"/>
    <property type="match status" value="1"/>
</dbReference>
<feature type="transmembrane region" description="Helical" evidence="9">
    <location>
        <begin position="176"/>
        <end position="196"/>
    </location>
</feature>
<evidence type="ECO:0000256" key="8">
    <source>
        <dbReference type="ARBA" id="ARBA00023251"/>
    </source>
</evidence>
<evidence type="ECO:0000313" key="12">
    <source>
        <dbReference type="Proteomes" id="UP001596915"/>
    </source>
</evidence>
<feature type="transmembrane region" description="Helical" evidence="9">
    <location>
        <begin position="21"/>
        <end position="46"/>
    </location>
</feature>
<dbReference type="EMBL" id="JBHTGL010000008">
    <property type="protein sequence ID" value="MFD0626780.1"/>
    <property type="molecule type" value="Genomic_DNA"/>
</dbReference>
<comment type="similarity">
    <text evidence="2">Belongs to the major facilitator superfamily. EmrB family.</text>
</comment>
<keyword evidence="3" id="KW-0813">Transport</keyword>
<keyword evidence="4" id="KW-1003">Cell membrane</keyword>
<dbReference type="PROSITE" id="PS50850">
    <property type="entry name" value="MFS"/>
    <property type="match status" value="1"/>
</dbReference>
<accession>A0ABW2WZX7</accession>
<feature type="transmembrane region" description="Helical" evidence="9">
    <location>
        <begin position="449"/>
        <end position="467"/>
    </location>
</feature>
<feature type="transmembrane region" description="Helical" evidence="9">
    <location>
        <begin position="241"/>
        <end position="260"/>
    </location>
</feature>
<evidence type="ECO:0000256" key="6">
    <source>
        <dbReference type="ARBA" id="ARBA00022989"/>
    </source>
</evidence>
<feature type="transmembrane region" description="Helical" evidence="9">
    <location>
        <begin position="343"/>
        <end position="362"/>
    </location>
</feature>
<feature type="transmembrane region" description="Helical" evidence="9">
    <location>
        <begin position="58"/>
        <end position="78"/>
    </location>
</feature>
<feature type="transmembrane region" description="Helical" evidence="9">
    <location>
        <begin position="411"/>
        <end position="429"/>
    </location>
</feature>
<keyword evidence="7 9" id="KW-0472">Membrane</keyword>
<dbReference type="InterPro" id="IPR011701">
    <property type="entry name" value="MFS"/>
</dbReference>
<keyword evidence="12" id="KW-1185">Reference proteome</keyword>
<dbReference type="SUPFAM" id="SSF103473">
    <property type="entry name" value="MFS general substrate transporter"/>
    <property type="match status" value="1"/>
</dbReference>